<organism evidence="1 2">
    <name type="scientific">Mucor saturninus</name>
    <dbReference type="NCBI Taxonomy" id="64648"/>
    <lineage>
        <taxon>Eukaryota</taxon>
        <taxon>Fungi</taxon>
        <taxon>Fungi incertae sedis</taxon>
        <taxon>Mucoromycota</taxon>
        <taxon>Mucoromycotina</taxon>
        <taxon>Mucoromycetes</taxon>
        <taxon>Mucorales</taxon>
        <taxon>Mucorineae</taxon>
        <taxon>Mucoraceae</taxon>
        <taxon>Mucor</taxon>
    </lineage>
</organism>
<evidence type="ECO:0000313" key="1">
    <source>
        <dbReference type="EMBL" id="KAG2194829.1"/>
    </source>
</evidence>
<evidence type="ECO:0000313" key="2">
    <source>
        <dbReference type="Proteomes" id="UP000603453"/>
    </source>
</evidence>
<reference evidence="1" key="1">
    <citation type="submission" date="2020-12" db="EMBL/GenBank/DDBJ databases">
        <title>Metabolic potential, ecology and presence of endohyphal bacteria is reflected in genomic diversity of Mucoromycotina.</title>
        <authorList>
            <person name="Muszewska A."/>
            <person name="Okrasinska A."/>
            <person name="Steczkiewicz K."/>
            <person name="Drgas O."/>
            <person name="Orlowska M."/>
            <person name="Perlinska-Lenart U."/>
            <person name="Aleksandrzak-Piekarczyk T."/>
            <person name="Szatraj K."/>
            <person name="Zielenkiewicz U."/>
            <person name="Pilsyk S."/>
            <person name="Malc E."/>
            <person name="Mieczkowski P."/>
            <person name="Kruszewska J.S."/>
            <person name="Biernat P."/>
            <person name="Pawlowska J."/>
        </authorList>
    </citation>
    <scope>NUCLEOTIDE SEQUENCE</scope>
    <source>
        <strain evidence="1">WA0000017839</strain>
    </source>
</reference>
<comment type="caution">
    <text evidence="1">The sequence shown here is derived from an EMBL/GenBank/DDBJ whole genome shotgun (WGS) entry which is preliminary data.</text>
</comment>
<dbReference type="EMBL" id="JAEPRD010000186">
    <property type="protein sequence ID" value="KAG2194829.1"/>
    <property type="molecule type" value="Genomic_DNA"/>
</dbReference>
<dbReference type="AlphaFoldDB" id="A0A8H7UY66"/>
<sequence length="194" mass="21749">MLSNPSFVETLPDKGDKLRETNEIIKSLLTDGRTATSFDKITVSNTLGFQDCPLTKKLEEMSVLTPRQGARKRSVDHANQQAFNPYASPGLLTKPRRSHGSCPSIFYPHQREPPAVCDMKPKVRMITLDESVSLQTEQRSSVIESHKELDIAKPGRSLLRSLNLSIDLIQEVDIDQVELPNDESDDAYDPMLID</sequence>
<gene>
    <name evidence="1" type="ORF">INT47_007891</name>
</gene>
<proteinExistence type="predicted"/>
<name>A0A8H7UY66_9FUNG</name>
<accession>A0A8H7UY66</accession>
<protein>
    <submittedName>
        <fullName evidence="1">Uncharacterized protein</fullName>
    </submittedName>
</protein>
<keyword evidence="2" id="KW-1185">Reference proteome</keyword>
<dbReference type="OrthoDB" id="2408655at2759"/>
<dbReference type="Proteomes" id="UP000603453">
    <property type="component" value="Unassembled WGS sequence"/>
</dbReference>